<protein>
    <submittedName>
        <fullName evidence="3">Conserved domain protein</fullName>
    </submittedName>
</protein>
<proteinExistence type="predicted"/>
<reference evidence="3 4" key="1">
    <citation type="submission" date="2011-02" db="EMBL/GenBank/DDBJ databases">
        <authorList>
            <person name="Nelson K.E."/>
            <person name="Sutton G."/>
            <person name="Torralba M."/>
            <person name="Durkin S."/>
            <person name="Harkins D."/>
            <person name="Montgomery R."/>
            <person name="Ziemer C."/>
            <person name="Klaassens E."/>
            <person name="Ocuiv P."/>
            <person name="Morrison M."/>
        </authorList>
    </citation>
    <scope>NUCLEOTIDE SEQUENCE [LARGE SCALE GENOMIC DNA]</scope>
    <source>
        <strain evidence="3 4">8</strain>
    </source>
</reference>
<dbReference type="AlphaFoldDB" id="E9SD22"/>
<feature type="transmembrane region" description="Helical" evidence="2">
    <location>
        <begin position="115"/>
        <end position="136"/>
    </location>
</feature>
<dbReference type="eggNOG" id="ENOG5032X1H">
    <property type="taxonomic scope" value="Bacteria"/>
</dbReference>
<evidence type="ECO:0000313" key="3">
    <source>
        <dbReference type="EMBL" id="EGC02769.1"/>
    </source>
</evidence>
<dbReference type="EMBL" id="ADKM02000086">
    <property type="protein sequence ID" value="EGC02769.1"/>
    <property type="molecule type" value="Genomic_DNA"/>
</dbReference>
<dbReference type="STRING" id="246199.CUS_6034"/>
<dbReference type="RefSeq" id="WP_002850116.1">
    <property type="nucleotide sequence ID" value="NZ_ADKM02000086.1"/>
</dbReference>
<evidence type="ECO:0000256" key="1">
    <source>
        <dbReference type="SAM" id="MobiDB-lite"/>
    </source>
</evidence>
<organism evidence="3 4">
    <name type="scientific">Ruminococcus albus 8</name>
    <dbReference type="NCBI Taxonomy" id="246199"/>
    <lineage>
        <taxon>Bacteria</taxon>
        <taxon>Bacillati</taxon>
        <taxon>Bacillota</taxon>
        <taxon>Clostridia</taxon>
        <taxon>Eubacteriales</taxon>
        <taxon>Oscillospiraceae</taxon>
        <taxon>Ruminococcus</taxon>
    </lineage>
</organism>
<feature type="transmembrane region" description="Helical" evidence="2">
    <location>
        <begin position="56"/>
        <end position="74"/>
    </location>
</feature>
<comment type="caution">
    <text evidence="3">The sequence shown here is derived from an EMBL/GenBank/DDBJ whole genome shotgun (WGS) entry which is preliminary data.</text>
</comment>
<feature type="region of interest" description="Disordered" evidence="1">
    <location>
        <begin position="240"/>
        <end position="273"/>
    </location>
</feature>
<dbReference type="OrthoDB" id="1819075at2"/>
<keyword evidence="2" id="KW-0472">Membrane</keyword>
<sequence>MDLNIDHLTSKNYVKPIKKPLAKGERSAEGGMWGVTVIPVAGLFMELYANDRYSGAALWLTVLILIWFGCYADFRQISPSLSEEKAEKLRKLLPIPPAYIFTRDEMRKGEGYRGVVLGILMAAAIFGNGFTQGLMINKNTLPDKLKNASVTALNNFRGTSDNVIGEQLTAWFDDGYDTECSKDGSKFTIEYSGKHAEKSATVTIEVVHDGFAYKSLKAADVTIDGKKLDGDERRDALKEIFIGNDEEGSSSLTTDSEDSTESIETNETSEKDE</sequence>
<name>E9SD22_RUMAL</name>
<evidence type="ECO:0000256" key="2">
    <source>
        <dbReference type="SAM" id="Phobius"/>
    </source>
</evidence>
<evidence type="ECO:0000313" key="4">
    <source>
        <dbReference type="Proteomes" id="UP000004259"/>
    </source>
</evidence>
<dbReference type="Proteomes" id="UP000004259">
    <property type="component" value="Unassembled WGS sequence"/>
</dbReference>
<keyword evidence="2" id="KW-0812">Transmembrane</keyword>
<keyword evidence="4" id="KW-1185">Reference proteome</keyword>
<gene>
    <name evidence="3" type="ORF">CUS_6034</name>
</gene>
<dbReference type="CDD" id="cd11691">
    <property type="entry name" value="HRI1_like"/>
    <property type="match status" value="1"/>
</dbReference>
<keyword evidence="2" id="KW-1133">Transmembrane helix</keyword>
<accession>E9SD22</accession>